<dbReference type="InterPro" id="IPR037018">
    <property type="entry name" value="GH65_N"/>
</dbReference>
<feature type="region of interest" description="Disordered" evidence="1">
    <location>
        <begin position="1"/>
        <end position="21"/>
    </location>
</feature>
<dbReference type="SUPFAM" id="SSF74650">
    <property type="entry name" value="Galactose mutarotase-like"/>
    <property type="match status" value="1"/>
</dbReference>
<name>A0A7V8NPN8_9BACT</name>
<evidence type="ECO:0000313" key="4">
    <source>
        <dbReference type="Proteomes" id="UP000567293"/>
    </source>
</evidence>
<keyword evidence="4" id="KW-1185">Reference proteome</keyword>
<comment type="caution">
    <text evidence="3">The sequence shown here is derived from an EMBL/GenBank/DDBJ whole genome shotgun (WGS) entry which is preliminary data.</text>
</comment>
<dbReference type="GO" id="GO:0030246">
    <property type="term" value="F:carbohydrate binding"/>
    <property type="evidence" value="ECO:0007669"/>
    <property type="project" value="InterPro"/>
</dbReference>
<dbReference type="EMBL" id="JACDQQ010000922">
    <property type="protein sequence ID" value="MBA0085238.1"/>
    <property type="molecule type" value="Genomic_DNA"/>
</dbReference>
<feature type="domain" description="Glycoside hydrolase family 65 N-terminal" evidence="2">
    <location>
        <begin position="74"/>
        <end position="209"/>
    </location>
</feature>
<reference evidence="3" key="1">
    <citation type="submission" date="2020-06" db="EMBL/GenBank/DDBJ databases">
        <title>Legume-microbial interactions unlock mineral nutrients during tropical forest succession.</title>
        <authorList>
            <person name="Epihov D.Z."/>
        </authorList>
    </citation>
    <scope>NUCLEOTIDE SEQUENCE [LARGE SCALE GENOMIC DNA]</scope>
    <source>
        <strain evidence="3">Pan2503</strain>
    </source>
</reference>
<dbReference type="GO" id="GO:0005975">
    <property type="term" value="P:carbohydrate metabolic process"/>
    <property type="evidence" value="ECO:0007669"/>
    <property type="project" value="InterPro"/>
</dbReference>
<dbReference type="AlphaFoldDB" id="A0A7V8NPN8"/>
<organism evidence="3 4">
    <name type="scientific">Candidatus Acidiferrum panamense</name>
    <dbReference type="NCBI Taxonomy" id="2741543"/>
    <lineage>
        <taxon>Bacteria</taxon>
        <taxon>Pseudomonadati</taxon>
        <taxon>Acidobacteriota</taxon>
        <taxon>Terriglobia</taxon>
        <taxon>Candidatus Acidiferrales</taxon>
        <taxon>Candidatus Acidiferrum</taxon>
    </lineage>
</organism>
<evidence type="ECO:0000259" key="2">
    <source>
        <dbReference type="Pfam" id="PF03636"/>
    </source>
</evidence>
<evidence type="ECO:0000313" key="3">
    <source>
        <dbReference type="EMBL" id="MBA0085238.1"/>
    </source>
</evidence>
<accession>A0A7V8NPN8</accession>
<gene>
    <name evidence="3" type="ORF">HRJ53_09590</name>
</gene>
<proteinExistence type="predicted"/>
<evidence type="ECO:0000256" key="1">
    <source>
        <dbReference type="SAM" id="MobiDB-lite"/>
    </source>
</evidence>
<dbReference type="Proteomes" id="UP000567293">
    <property type="component" value="Unassembled WGS sequence"/>
</dbReference>
<protein>
    <recommendedName>
        <fullName evidence="2">Glycoside hydrolase family 65 N-terminal domain-containing protein</fullName>
    </recommendedName>
</protein>
<dbReference type="InterPro" id="IPR005196">
    <property type="entry name" value="Glyco_hydro_65_N"/>
</dbReference>
<dbReference type="Gene3D" id="2.70.98.40">
    <property type="entry name" value="Glycoside hydrolase, family 65, N-terminal domain"/>
    <property type="match status" value="1"/>
</dbReference>
<sequence>MLEGAGAVPDRLPATKAPAHREAALRYGPAPTHTAADIRSDRKAPYPPFWSASVLSVSARCSVQNWPIGRTPVDAPAGRTVRVCSVRLVSFTHRPVAAICYEVEPVDGPARSTVQSELTANEQLPPAGADPRVAAALEDPLRGEYHDATGTAVVLVHKTRRSGLRVGAAIDHLVDCPAPVRAESRFADGGLVTAATVLAPGQKLRVIKFGG</sequence>
<dbReference type="InterPro" id="IPR011013">
    <property type="entry name" value="Gal_mutarotase_sf_dom"/>
</dbReference>
<dbReference type="GO" id="GO:0003824">
    <property type="term" value="F:catalytic activity"/>
    <property type="evidence" value="ECO:0007669"/>
    <property type="project" value="InterPro"/>
</dbReference>
<dbReference type="Pfam" id="PF03636">
    <property type="entry name" value="Glyco_hydro_65N"/>
    <property type="match status" value="1"/>
</dbReference>